<evidence type="ECO:0000256" key="10">
    <source>
        <dbReference type="ARBA" id="ARBA00023187"/>
    </source>
</evidence>
<keyword evidence="6 12" id="KW-0808">Transferase</keyword>
<dbReference type="InterPro" id="IPR013083">
    <property type="entry name" value="Znf_RING/FYVE/PHD"/>
</dbReference>
<evidence type="ECO:0000313" key="15">
    <source>
        <dbReference type="Proteomes" id="UP000054018"/>
    </source>
</evidence>
<dbReference type="GO" id="GO:0000398">
    <property type="term" value="P:mRNA splicing, via spliceosome"/>
    <property type="evidence" value="ECO:0007669"/>
    <property type="project" value="InterPro"/>
</dbReference>
<dbReference type="PANTHER" id="PTHR43995:SF1">
    <property type="entry name" value="PRE-MRNA-PROCESSING FACTOR 19"/>
    <property type="match status" value="1"/>
</dbReference>
<feature type="domain" description="U-box" evidence="13">
    <location>
        <begin position="1"/>
        <end position="71"/>
    </location>
</feature>
<evidence type="ECO:0000256" key="11">
    <source>
        <dbReference type="ARBA" id="ARBA00023242"/>
    </source>
</evidence>
<reference evidence="15" key="2">
    <citation type="submission" date="2015-01" db="EMBL/GenBank/DDBJ databases">
        <title>Evolutionary Origins and Diversification of the Mycorrhizal Mutualists.</title>
        <authorList>
            <consortium name="DOE Joint Genome Institute"/>
            <consortium name="Mycorrhizal Genomics Consortium"/>
            <person name="Kohler A."/>
            <person name="Kuo A."/>
            <person name="Nagy L.G."/>
            <person name="Floudas D."/>
            <person name="Copeland A."/>
            <person name="Barry K.W."/>
            <person name="Cichocki N."/>
            <person name="Veneault-Fourrey C."/>
            <person name="LaButti K."/>
            <person name="Lindquist E.A."/>
            <person name="Lipzen A."/>
            <person name="Lundell T."/>
            <person name="Morin E."/>
            <person name="Murat C."/>
            <person name="Riley R."/>
            <person name="Ohm R."/>
            <person name="Sun H."/>
            <person name="Tunlid A."/>
            <person name="Henrissat B."/>
            <person name="Grigoriev I.V."/>
            <person name="Hibbett D.S."/>
            <person name="Martin F."/>
        </authorList>
    </citation>
    <scope>NUCLEOTIDE SEQUENCE [LARGE SCALE GENOMIC DNA]</scope>
    <source>
        <strain evidence="15">441</strain>
    </source>
</reference>
<sequence length="131" mass="14640">MYFCGISGEPPQDPVISAKSGHVYERRLILKYITDNGTEPLTGDKLEESDLLTIKASTSAAPRPPTATSIPALLHTLQNEWDALVLETFALRQQYNNTRQELSYALYAQDAASRVIARLVRERDAAREYVS</sequence>
<accession>A0A0D0A3E4</accession>
<dbReference type="GO" id="GO:0071006">
    <property type="term" value="C:U2-type catalytic step 1 spliceosome"/>
    <property type="evidence" value="ECO:0007669"/>
    <property type="project" value="TreeGrafter"/>
</dbReference>
<comment type="subunit">
    <text evidence="12">Homotetramer.</text>
</comment>
<keyword evidence="8" id="KW-0677">Repeat</keyword>
<dbReference type="GO" id="GO:0005737">
    <property type="term" value="C:cytoplasm"/>
    <property type="evidence" value="ECO:0007669"/>
    <property type="project" value="TreeGrafter"/>
</dbReference>
<evidence type="ECO:0000256" key="3">
    <source>
        <dbReference type="ARBA" id="ARBA00006388"/>
    </source>
</evidence>
<keyword evidence="15" id="KW-1185">Reference proteome</keyword>
<dbReference type="Pfam" id="PF08606">
    <property type="entry name" value="Prp19"/>
    <property type="match status" value="1"/>
</dbReference>
<dbReference type="FunFam" id="3.30.40.10:FF:000027">
    <property type="entry name" value="Pre-mRNA-processing factor 19, putative"/>
    <property type="match status" value="1"/>
</dbReference>
<dbReference type="OrthoDB" id="687049at2759"/>
<dbReference type="STRING" id="765257.A0A0D0A3E4"/>
<keyword evidence="12" id="KW-0234">DNA repair</keyword>
<keyword evidence="9 12" id="KW-0833">Ubl conjugation pathway</keyword>
<keyword evidence="4" id="KW-0853">WD repeat</keyword>
<evidence type="ECO:0000259" key="13">
    <source>
        <dbReference type="PROSITE" id="PS51698"/>
    </source>
</evidence>
<dbReference type="PANTHER" id="PTHR43995">
    <property type="entry name" value="PRE-MRNA-PROCESSING FACTOR 19"/>
    <property type="match status" value="1"/>
</dbReference>
<keyword evidence="5 12" id="KW-0507">mRNA processing</keyword>
<organism evidence="14 15">
    <name type="scientific">Pisolithus microcarpus 441</name>
    <dbReference type="NCBI Taxonomy" id="765257"/>
    <lineage>
        <taxon>Eukaryota</taxon>
        <taxon>Fungi</taxon>
        <taxon>Dikarya</taxon>
        <taxon>Basidiomycota</taxon>
        <taxon>Agaricomycotina</taxon>
        <taxon>Agaricomycetes</taxon>
        <taxon>Agaricomycetidae</taxon>
        <taxon>Boletales</taxon>
        <taxon>Sclerodermatineae</taxon>
        <taxon>Pisolithaceae</taxon>
        <taxon>Pisolithus</taxon>
    </lineage>
</organism>
<comment type="catalytic activity">
    <reaction evidence="12">
        <text>S-ubiquitinyl-[E2 ubiquitin-conjugating enzyme]-L-cysteine + [acceptor protein]-L-lysine = [E2 ubiquitin-conjugating enzyme]-L-cysteine + N(6)-ubiquitinyl-[acceptor protein]-L-lysine.</text>
        <dbReference type="EC" id="2.3.2.27"/>
    </reaction>
</comment>
<evidence type="ECO:0000313" key="14">
    <source>
        <dbReference type="EMBL" id="KIK26558.1"/>
    </source>
</evidence>
<keyword evidence="7 12" id="KW-0747">Spliceosome</keyword>
<dbReference type="GO" id="GO:0070534">
    <property type="term" value="P:protein K63-linked ubiquitination"/>
    <property type="evidence" value="ECO:0007669"/>
    <property type="project" value="UniProtKB-UniRule"/>
</dbReference>
<evidence type="ECO:0000256" key="4">
    <source>
        <dbReference type="ARBA" id="ARBA00022574"/>
    </source>
</evidence>
<proteinExistence type="inferred from homology"/>
<dbReference type="GO" id="GO:0006281">
    <property type="term" value="P:DNA repair"/>
    <property type="evidence" value="ECO:0007669"/>
    <property type="project" value="UniProtKB-KW"/>
</dbReference>
<keyword evidence="10 12" id="KW-0508">mRNA splicing</keyword>
<dbReference type="EMBL" id="KN833701">
    <property type="protein sequence ID" value="KIK26558.1"/>
    <property type="molecule type" value="Genomic_DNA"/>
</dbReference>
<dbReference type="InterPro" id="IPR003613">
    <property type="entry name" value="Ubox_domain"/>
</dbReference>
<evidence type="ECO:0000256" key="2">
    <source>
        <dbReference type="ARBA" id="ARBA00004906"/>
    </source>
</evidence>
<comment type="pathway">
    <text evidence="2 12">Protein modification; protein ubiquitination.</text>
</comment>
<dbReference type="Gene3D" id="3.30.40.10">
    <property type="entry name" value="Zinc/RING finger domain, C3HC4 (zinc finger)"/>
    <property type="match status" value="1"/>
</dbReference>
<gene>
    <name evidence="14" type="ORF">PISMIDRAFT_94703</name>
</gene>
<comment type="similarity">
    <text evidence="3 12">Belongs to the WD repeat PRP19 family.</text>
</comment>
<evidence type="ECO:0000256" key="6">
    <source>
        <dbReference type="ARBA" id="ARBA00022679"/>
    </source>
</evidence>
<keyword evidence="12" id="KW-0227">DNA damage</keyword>
<evidence type="ECO:0000256" key="5">
    <source>
        <dbReference type="ARBA" id="ARBA00022664"/>
    </source>
</evidence>
<dbReference type="Pfam" id="PF04564">
    <property type="entry name" value="U-box"/>
    <property type="match status" value="1"/>
</dbReference>
<dbReference type="PROSITE" id="PS51698">
    <property type="entry name" value="U_BOX"/>
    <property type="match status" value="1"/>
</dbReference>
<evidence type="ECO:0000256" key="9">
    <source>
        <dbReference type="ARBA" id="ARBA00022786"/>
    </source>
</evidence>
<protein>
    <recommendedName>
        <fullName evidence="12">Pre-mRNA-processing factor 19</fullName>
        <ecNumber evidence="12">2.3.2.27</ecNumber>
    </recommendedName>
</protein>
<dbReference type="UniPathway" id="UPA00143"/>
<evidence type="ECO:0000256" key="1">
    <source>
        <dbReference type="ARBA" id="ARBA00004123"/>
    </source>
</evidence>
<dbReference type="SMART" id="SM00504">
    <property type="entry name" value="Ubox"/>
    <property type="match status" value="1"/>
</dbReference>
<dbReference type="SUPFAM" id="SSF57850">
    <property type="entry name" value="RING/U-box"/>
    <property type="match status" value="1"/>
</dbReference>
<dbReference type="AlphaFoldDB" id="A0A0D0A3E4"/>
<dbReference type="GO" id="GO:0000974">
    <property type="term" value="C:Prp19 complex"/>
    <property type="evidence" value="ECO:0007669"/>
    <property type="project" value="UniProtKB-UniRule"/>
</dbReference>
<dbReference type="InterPro" id="IPR038959">
    <property type="entry name" value="Prp19"/>
</dbReference>
<evidence type="ECO:0000256" key="8">
    <source>
        <dbReference type="ARBA" id="ARBA00022737"/>
    </source>
</evidence>
<dbReference type="GO" id="GO:0061630">
    <property type="term" value="F:ubiquitin protein ligase activity"/>
    <property type="evidence" value="ECO:0007669"/>
    <property type="project" value="UniProtKB-UniRule"/>
</dbReference>
<dbReference type="InterPro" id="IPR013915">
    <property type="entry name" value="Prp19_cc"/>
</dbReference>
<dbReference type="EC" id="2.3.2.27" evidence="12"/>
<comment type="subcellular location">
    <subcellularLocation>
        <location evidence="1 12">Nucleus</location>
    </subcellularLocation>
</comment>
<dbReference type="HOGENOM" id="CLU_133954_0_0_1"/>
<dbReference type="CDD" id="cd16656">
    <property type="entry name" value="RING-Ubox_PRP19"/>
    <property type="match status" value="1"/>
</dbReference>
<evidence type="ECO:0000256" key="12">
    <source>
        <dbReference type="RuleBase" id="RU367101"/>
    </source>
</evidence>
<dbReference type="Proteomes" id="UP000054018">
    <property type="component" value="Unassembled WGS sequence"/>
</dbReference>
<evidence type="ECO:0000256" key="7">
    <source>
        <dbReference type="ARBA" id="ARBA00022728"/>
    </source>
</evidence>
<comment type="function">
    <text evidence="12">Ubiquitin-protein ligase which is mainly involved pre-mRNA splicing and DNA repair. Required for pre-mRNA splicing as component of the spliceosome.</text>
</comment>
<name>A0A0D0A3E4_9AGAM</name>
<dbReference type="InterPro" id="IPR055340">
    <property type="entry name" value="RING-Ubox_PRP19"/>
</dbReference>
<keyword evidence="11 12" id="KW-0539">Nucleus</keyword>
<reference evidence="14 15" key="1">
    <citation type="submission" date="2014-04" db="EMBL/GenBank/DDBJ databases">
        <authorList>
            <consortium name="DOE Joint Genome Institute"/>
            <person name="Kuo A."/>
            <person name="Kohler A."/>
            <person name="Costa M.D."/>
            <person name="Nagy L.G."/>
            <person name="Floudas D."/>
            <person name="Copeland A."/>
            <person name="Barry K.W."/>
            <person name="Cichocki N."/>
            <person name="Veneault-Fourrey C."/>
            <person name="LaButti K."/>
            <person name="Lindquist E.A."/>
            <person name="Lipzen A."/>
            <person name="Lundell T."/>
            <person name="Morin E."/>
            <person name="Murat C."/>
            <person name="Sun H."/>
            <person name="Tunlid A."/>
            <person name="Henrissat B."/>
            <person name="Grigoriev I.V."/>
            <person name="Hibbett D.S."/>
            <person name="Martin F."/>
            <person name="Nordberg H.P."/>
            <person name="Cantor M.N."/>
            <person name="Hua S.X."/>
        </authorList>
    </citation>
    <scope>NUCLEOTIDE SEQUENCE [LARGE SCALE GENOMIC DNA]</scope>
    <source>
        <strain evidence="14 15">441</strain>
    </source>
</reference>